<organism evidence="11 12">
    <name type="scientific">Oikopleura dioica</name>
    <name type="common">Tunicate</name>
    <dbReference type="NCBI Taxonomy" id="34765"/>
    <lineage>
        <taxon>Eukaryota</taxon>
        <taxon>Metazoa</taxon>
        <taxon>Chordata</taxon>
        <taxon>Tunicata</taxon>
        <taxon>Appendicularia</taxon>
        <taxon>Copelata</taxon>
        <taxon>Oikopleuridae</taxon>
        <taxon>Oikopleura</taxon>
    </lineage>
</organism>
<keyword evidence="12" id="KW-1185">Reference proteome</keyword>
<keyword evidence="8 9" id="KW-0067">ATP-binding</keyword>
<dbReference type="InterPro" id="IPR011611">
    <property type="entry name" value="PfkB_dom"/>
</dbReference>
<evidence type="ECO:0000256" key="6">
    <source>
        <dbReference type="ARBA" id="ARBA00022741"/>
    </source>
</evidence>
<evidence type="ECO:0000256" key="1">
    <source>
        <dbReference type="ARBA" id="ARBA00004801"/>
    </source>
</evidence>
<gene>
    <name evidence="11" type="ORF">OKIOD_LOCUS815</name>
</gene>
<evidence type="ECO:0000256" key="2">
    <source>
        <dbReference type="ARBA" id="ARBA00010688"/>
    </source>
</evidence>
<dbReference type="EC" id="2.7.1.20" evidence="3 9"/>
<dbReference type="EMBL" id="OU015568">
    <property type="protein sequence ID" value="CAG5079449.1"/>
    <property type="molecule type" value="Genomic_DNA"/>
</dbReference>
<evidence type="ECO:0000313" key="12">
    <source>
        <dbReference type="Proteomes" id="UP001158576"/>
    </source>
</evidence>
<dbReference type="PANTHER" id="PTHR45769">
    <property type="entry name" value="ADENOSINE KINASE"/>
    <property type="match status" value="1"/>
</dbReference>
<comment type="pathway">
    <text evidence="1 9">Purine metabolism; AMP biosynthesis via salvage pathway; AMP from adenosine: step 1/1.</text>
</comment>
<keyword evidence="9" id="KW-0460">Magnesium</keyword>
<keyword evidence="6 9" id="KW-0547">Nucleotide-binding</keyword>
<evidence type="ECO:0000256" key="8">
    <source>
        <dbReference type="ARBA" id="ARBA00022840"/>
    </source>
</evidence>
<dbReference type="InterPro" id="IPR029056">
    <property type="entry name" value="Ribokinase-like"/>
</dbReference>
<reference evidence="11 12" key="1">
    <citation type="submission" date="2021-04" db="EMBL/GenBank/DDBJ databases">
        <authorList>
            <person name="Bliznina A."/>
        </authorList>
    </citation>
    <scope>NUCLEOTIDE SEQUENCE [LARGE SCALE GENOMIC DNA]</scope>
</reference>
<comment type="cofactor">
    <cofactor evidence="9">
        <name>Mg(2+)</name>
        <dbReference type="ChEBI" id="CHEBI:18420"/>
    </cofactor>
    <text evidence="9">Binds 3 Mg(2+) ions per subunit.</text>
</comment>
<keyword evidence="9" id="KW-0539">Nucleus</keyword>
<keyword evidence="4 9" id="KW-0808">Transferase</keyword>
<dbReference type="PANTHER" id="PTHR45769:SF3">
    <property type="entry name" value="ADENOSINE KINASE"/>
    <property type="match status" value="1"/>
</dbReference>
<proteinExistence type="inferred from homology"/>
<accession>A0ABN7RNW2</accession>
<dbReference type="Proteomes" id="UP001158576">
    <property type="component" value="Chromosome PAR"/>
</dbReference>
<evidence type="ECO:0000256" key="5">
    <source>
        <dbReference type="ARBA" id="ARBA00022726"/>
    </source>
</evidence>
<evidence type="ECO:0000259" key="10">
    <source>
        <dbReference type="Pfam" id="PF00294"/>
    </source>
</evidence>
<keyword evidence="7 9" id="KW-0418">Kinase</keyword>
<sequence>MDLEPTRILGIGNPTLEICACAAPGYLRRWEVLEGSNTEGSEKMIEEILAYFPVRMIPSGSTLNVLKAFQWLARNQNRTTFLGRVGDDEMSNILRDSIQRCGIQAHFRTVNQSTGKRLVLATRRQRGPYVKPTVVRCEQPLKLPSKVDLRRSKMLFVSSIEFSSRVSASGAVKLFRQAIGENKLTALQINHRRSEVAPKEELLELMLHSRFIFITSSCVRRTFGTYEEFLDQIPSSSAHCLVVTRGRNPTKVTCGRLSVELSVIAAEKVNDTQGANDAFVGAFLHQIIDEEELNEENIKEALTAGHWAKSEVLQRHGANIPRQKNYYAWRAGTADYSHRCRG</sequence>
<dbReference type="SUPFAM" id="SSF53613">
    <property type="entry name" value="Ribokinase-like"/>
    <property type="match status" value="1"/>
</dbReference>
<dbReference type="Pfam" id="PF00294">
    <property type="entry name" value="PfkB"/>
    <property type="match status" value="1"/>
</dbReference>
<keyword evidence="5 9" id="KW-0660">Purine salvage</keyword>
<evidence type="ECO:0000256" key="7">
    <source>
        <dbReference type="ARBA" id="ARBA00022777"/>
    </source>
</evidence>
<comment type="similarity">
    <text evidence="2 9">Belongs to the carbohydrate kinase PfkB family.</text>
</comment>
<dbReference type="Gene3D" id="3.40.1190.20">
    <property type="match status" value="1"/>
</dbReference>
<evidence type="ECO:0000256" key="3">
    <source>
        <dbReference type="ARBA" id="ARBA00012119"/>
    </source>
</evidence>
<feature type="domain" description="Carbohydrate kinase PfkB" evidence="10">
    <location>
        <begin position="54"/>
        <end position="323"/>
    </location>
</feature>
<evidence type="ECO:0000256" key="4">
    <source>
        <dbReference type="ARBA" id="ARBA00022679"/>
    </source>
</evidence>
<evidence type="ECO:0000313" key="11">
    <source>
        <dbReference type="EMBL" id="CAG5079449.1"/>
    </source>
</evidence>
<dbReference type="Gene3D" id="3.30.1110.10">
    <property type="match status" value="1"/>
</dbReference>
<comment type="function">
    <text evidence="9">ATP dependent phosphorylation of adenosine and other related nucleoside analogs to monophosphate derivatives.</text>
</comment>
<comment type="catalytic activity">
    <reaction evidence="9">
        <text>adenosine + ATP = AMP + ADP + H(+)</text>
        <dbReference type="Rhea" id="RHEA:20824"/>
        <dbReference type="ChEBI" id="CHEBI:15378"/>
        <dbReference type="ChEBI" id="CHEBI:16335"/>
        <dbReference type="ChEBI" id="CHEBI:30616"/>
        <dbReference type="ChEBI" id="CHEBI:456215"/>
        <dbReference type="ChEBI" id="CHEBI:456216"/>
        <dbReference type="EC" id="2.7.1.20"/>
    </reaction>
</comment>
<protein>
    <recommendedName>
        <fullName evidence="3 9">Adenosine kinase</fullName>
        <shortName evidence="9">AK</shortName>
        <ecNumber evidence="3 9">2.7.1.20</ecNumber>
    </recommendedName>
    <alternativeName>
        <fullName evidence="9">Adenosine 5'-phosphotransferase</fullName>
    </alternativeName>
</protein>
<name>A0ABN7RNW2_OIKDI</name>
<dbReference type="InterPro" id="IPR001805">
    <property type="entry name" value="Adenokinase"/>
</dbReference>
<comment type="subcellular location">
    <subcellularLocation>
        <location evidence="9">Nucleus</location>
    </subcellularLocation>
</comment>
<evidence type="ECO:0000256" key="9">
    <source>
        <dbReference type="RuleBase" id="RU368116"/>
    </source>
</evidence>
<comment type="subunit">
    <text evidence="9">Monomer.</text>
</comment>